<evidence type="ECO:0000313" key="1">
    <source>
        <dbReference type="EMBL" id="EUA69073.1"/>
    </source>
</evidence>
<keyword evidence="1" id="KW-0489">Methyltransferase</keyword>
<dbReference type="GO" id="GO:0008168">
    <property type="term" value="F:methyltransferase activity"/>
    <property type="evidence" value="ECO:0007669"/>
    <property type="project" value="UniProtKB-KW"/>
</dbReference>
<protein>
    <submittedName>
        <fullName evidence="1">Methyltransferase type 11 domain protein</fullName>
    </submittedName>
</protein>
<dbReference type="AlphaFoldDB" id="X8DMX3"/>
<keyword evidence="1" id="KW-0808">Transferase</keyword>
<dbReference type="EMBL" id="JAOB01000013">
    <property type="protein sequence ID" value="EUA69073.1"/>
    <property type="molecule type" value="Genomic_DNA"/>
</dbReference>
<accession>X8DMX3</accession>
<dbReference type="GO" id="GO:0032259">
    <property type="term" value="P:methylation"/>
    <property type="evidence" value="ECO:0007669"/>
    <property type="project" value="UniProtKB-KW"/>
</dbReference>
<name>X8DMX3_MYCXE</name>
<dbReference type="PATRIC" id="fig|1299334.3.peg.1750"/>
<comment type="caution">
    <text evidence="1">The sequence shown here is derived from an EMBL/GenBank/DDBJ whole genome shotgun (WGS) entry which is preliminary data.</text>
</comment>
<organism evidence="1">
    <name type="scientific">Mycobacterium xenopi 4042</name>
    <dbReference type="NCBI Taxonomy" id="1299334"/>
    <lineage>
        <taxon>Bacteria</taxon>
        <taxon>Bacillati</taxon>
        <taxon>Actinomycetota</taxon>
        <taxon>Actinomycetes</taxon>
        <taxon>Mycobacteriales</taxon>
        <taxon>Mycobacteriaceae</taxon>
        <taxon>Mycobacterium</taxon>
    </lineage>
</organism>
<reference evidence="1" key="1">
    <citation type="submission" date="2014-01" db="EMBL/GenBank/DDBJ databases">
        <authorList>
            <person name="Brown-Elliot B."/>
            <person name="Wallace R."/>
            <person name="Lenaerts A."/>
            <person name="Ordway D."/>
            <person name="DeGroote M.A."/>
            <person name="Parker T."/>
            <person name="Sizemore C."/>
            <person name="Tallon L.J."/>
            <person name="Sadzewicz L.K."/>
            <person name="Sengamalay N."/>
            <person name="Fraser C.M."/>
            <person name="Hine E."/>
            <person name="Shefchek K.A."/>
            <person name="Das S.P."/>
            <person name="Tettelin H."/>
        </authorList>
    </citation>
    <scope>NUCLEOTIDE SEQUENCE [LARGE SCALE GENOMIC DNA]</scope>
    <source>
        <strain evidence="1">4042</strain>
    </source>
</reference>
<proteinExistence type="predicted"/>
<sequence length="38" mass="4510">MADLSQFQHPRFARMYERMSAESERRGTATYRDGCWPA</sequence>
<gene>
    <name evidence="1" type="ORF">I553_2261</name>
</gene>